<dbReference type="RefSeq" id="WP_169740883.1">
    <property type="nucleotide sequence ID" value="NZ_JAPVES010000030.1"/>
</dbReference>
<accession>A0A9E4ZZV7</accession>
<reference evidence="1" key="1">
    <citation type="submission" date="2022-12" db="EMBL/GenBank/DDBJ databases">
        <title>Reclassification of two methanogenic archaea species isolated from the Kolyma lowland permafrost.</title>
        <authorList>
            <person name="Trubitsyn V.E."/>
            <person name="Rivkina E.M."/>
            <person name="Shcherbakova V.A."/>
        </authorList>
    </citation>
    <scope>NUCLEOTIDE SEQUENCE</scope>
    <source>
        <strain evidence="1">MK4</strain>
    </source>
</reference>
<comment type="caution">
    <text evidence="1">The sequence shown here is derived from an EMBL/GenBank/DDBJ whole genome shotgun (WGS) entry which is preliminary data.</text>
</comment>
<dbReference type="Proteomes" id="UP001074446">
    <property type="component" value="Unassembled WGS sequence"/>
</dbReference>
<proteinExistence type="predicted"/>
<organism evidence="1">
    <name type="scientific">Methanobacterium veterum</name>
    <dbReference type="NCBI Taxonomy" id="408577"/>
    <lineage>
        <taxon>Archaea</taxon>
        <taxon>Methanobacteriati</taxon>
        <taxon>Methanobacteriota</taxon>
        <taxon>Methanomada group</taxon>
        <taxon>Methanobacteria</taxon>
        <taxon>Methanobacteriales</taxon>
        <taxon>Methanobacteriaceae</taxon>
        <taxon>Methanobacterium</taxon>
    </lineage>
</organism>
<name>A0A9E4ZZV7_9EURY</name>
<dbReference type="AlphaFoldDB" id="A0A9E4ZZV7"/>
<dbReference type="EMBL" id="JAPVES010000030">
    <property type="protein sequence ID" value="MCZ3372055.1"/>
    <property type="molecule type" value="Genomic_DNA"/>
</dbReference>
<sequence>MPEQPIAKIEFKTVLQLPNLFHSKLRLLELNIDILMMCLIQVMAG</sequence>
<protein>
    <submittedName>
        <fullName evidence="1">Uncharacterized protein</fullName>
    </submittedName>
</protein>
<evidence type="ECO:0000313" key="1">
    <source>
        <dbReference type="EMBL" id="MCZ3372055.1"/>
    </source>
</evidence>
<gene>
    <name evidence="1" type="ORF">O3H35_05375</name>
</gene>